<name>A0A0D0D1F6_9AGAM</name>
<evidence type="ECO:0000313" key="2">
    <source>
        <dbReference type="EMBL" id="KIK73709.1"/>
    </source>
</evidence>
<reference evidence="2 3" key="1">
    <citation type="submission" date="2014-04" db="EMBL/GenBank/DDBJ databases">
        <authorList>
            <consortium name="DOE Joint Genome Institute"/>
            <person name="Kuo A."/>
            <person name="Kohler A."/>
            <person name="Jargeat P."/>
            <person name="Nagy L.G."/>
            <person name="Floudas D."/>
            <person name="Copeland A."/>
            <person name="Barry K.W."/>
            <person name="Cichocki N."/>
            <person name="Veneault-Fourrey C."/>
            <person name="LaButti K."/>
            <person name="Lindquist E.A."/>
            <person name="Lipzen A."/>
            <person name="Lundell T."/>
            <person name="Morin E."/>
            <person name="Murat C."/>
            <person name="Sun H."/>
            <person name="Tunlid A."/>
            <person name="Henrissat B."/>
            <person name="Grigoriev I.V."/>
            <person name="Hibbett D.S."/>
            <person name="Martin F."/>
            <person name="Nordberg H.P."/>
            <person name="Cantor M.N."/>
            <person name="Hua S.X."/>
        </authorList>
    </citation>
    <scope>NUCLEOTIDE SEQUENCE [LARGE SCALE GENOMIC DNA]</scope>
    <source>
        <strain evidence="2 3">Ve08.2h10</strain>
    </source>
</reference>
<feature type="region of interest" description="Disordered" evidence="1">
    <location>
        <begin position="1"/>
        <end position="92"/>
    </location>
</feature>
<sequence length="281" mass="30087">MDGLCGDVEAGPEESQGPEDWEESQQEIDDKESLTQAARKPRTQKMSSCIAVQAAQGLPQDQEADGANSEDQFHSQKWKEAPHGQGSAKDDWAGIGDWADKLTPTKALAVLSQCSTSNSHHTRSVSSLSLSSLIKGCNITPTSISTCVSAPRSLPPSDPQDSNLYIHGNDEAEHNAMSNPTVKAVTTWQGIAEIVSSSELDELSPPPPPTPKSCIPYKKGSTKGPTTQQAPRLKGKWSMKQTQSNQPDDDSDRTPAAPPLKRAKTAPRSTSGTLYKGRSPT</sequence>
<dbReference type="OrthoDB" id="10439671at2759"/>
<evidence type="ECO:0000313" key="3">
    <source>
        <dbReference type="Proteomes" id="UP000054538"/>
    </source>
</evidence>
<evidence type="ECO:0000256" key="1">
    <source>
        <dbReference type="SAM" id="MobiDB-lite"/>
    </source>
</evidence>
<dbReference type="EMBL" id="KN829490">
    <property type="protein sequence ID" value="KIK73709.1"/>
    <property type="molecule type" value="Genomic_DNA"/>
</dbReference>
<gene>
    <name evidence="2" type="ORF">PAXRUDRAFT_177669</name>
</gene>
<protein>
    <submittedName>
        <fullName evidence="2">Uncharacterized protein</fullName>
    </submittedName>
</protein>
<dbReference type="Proteomes" id="UP000054538">
    <property type="component" value="Unassembled WGS sequence"/>
</dbReference>
<proteinExistence type="predicted"/>
<feature type="region of interest" description="Disordered" evidence="1">
    <location>
        <begin position="198"/>
        <end position="281"/>
    </location>
</feature>
<dbReference type="HOGENOM" id="CLU_990798_0_0_1"/>
<reference evidence="3" key="2">
    <citation type="submission" date="2015-01" db="EMBL/GenBank/DDBJ databases">
        <title>Evolutionary Origins and Diversification of the Mycorrhizal Mutualists.</title>
        <authorList>
            <consortium name="DOE Joint Genome Institute"/>
            <consortium name="Mycorrhizal Genomics Consortium"/>
            <person name="Kohler A."/>
            <person name="Kuo A."/>
            <person name="Nagy L.G."/>
            <person name="Floudas D."/>
            <person name="Copeland A."/>
            <person name="Barry K.W."/>
            <person name="Cichocki N."/>
            <person name="Veneault-Fourrey C."/>
            <person name="LaButti K."/>
            <person name="Lindquist E.A."/>
            <person name="Lipzen A."/>
            <person name="Lundell T."/>
            <person name="Morin E."/>
            <person name="Murat C."/>
            <person name="Riley R."/>
            <person name="Ohm R."/>
            <person name="Sun H."/>
            <person name="Tunlid A."/>
            <person name="Henrissat B."/>
            <person name="Grigoriev I.V."/>
            <person name="Hibbett D.S."/>
            <person name="Martin F."/>
        </authorList>
    </citation>
    <scope>NUCLEOTIDE SEQUENCE [LARGE SCALE GENOMIC DNA]</scope>
    <source>
        <strain evidence="3">Ve08.2h10</strain>
    </source>
</reference>
<accession>A0A0D0D1F6</accession>
<dbReference type="InParanoid" id="A0A0D0D1F6"/>
<dbReference type="AlphaFoldDB" id="A0A0D0D1F6"/>
<keyword evidence="3" id="KW-1185">Reference proteome</keyword>
<feature type="compositionally biased region" description="Acidic residues" evidence="1">
    <location>
        <begin position="10"/>
        <end position="30"/>
    </location>
</feature>
<organism evidence="2 3">
    <name type="scientific">Paxillus rubicundulus Ve08.2h10</name>
    <dbReference type="NCBI Taxonomy" id="930991"/>
    <lineage>
        <taxon>Eukaryota</taxon>
        <taxon>Fungi</taxon>
        <taxon>Dikarya</taxon>
        <taxon>Basidiomycota</taxon>
        <taxon>Agaricomycotina</taxon>
        <taxon>Agaricomycetes</taxon>
        <taxon>Agaricomycetidae</taxon>
        <taxon>Boletales</taxon>
        <taxon>Paxilineae</taxon>
        <taxon>Paxillaceae</taxon>
        <taxon>Paxillus</taxon>
    </lineage>
</organism>
<feature type="compositionally biased region" description="Basic and acidic residues" evidence="1">
    <location>
        <begin position="71"/>
        <end position="92"/>
    </location>
</feature>